<feature type="compositionally biased region" description="Basic and acidic residues" evidence="1">
    <location>
        <begin position="538"/>
        <end position="550"/>
    </location>
</feature>
<proteinExistence type="predicted"/>
<reference evidence="4 5" key="1">
    <citation type="submission" date="2024-04" db="EMBL/GenBank/DDBJ databases">
        <authorList>
            <person name="Waldvogel A.-M."/>
            <person name="Schoenle A."/>
        </authorList>
    </citation>
    <scope>NUCLEOTIDE SEQUENCE [LARGE SCALE GENOMIC DNA]</scope>
</reference>
<evidence type="ECO:0000313" key="5">
    <source>
        <dbReference type="Proteomes" id="UP001497482"/>
    </source>
</evidence>
<dbReference type="AlphaFoldDB" id="A0AAV2K5K4"/>
<evidence type="ECO:0000259" key="3">
    <source>
        <dbReference type="Pfam" id="PF24816"/>
    </source>
</evidence>
<dbReference type="GO" id="GO:0036126">
    <property type="term" value="C:sperm flagellum"/>
    <property type="evidence" value="ECO:0007669"/>
    <property type="project" value="TreeGrafter"/>
</dbReference>
<feature type="domain" description="CFAP65 tenth Ig-like" evidence="2">
    <location>
        <begin position="166"/>
        <end position="280"/>
    </location>
</feature>
<accession>A0AAV2K5K4</accession>
<evidence type="ECO:0000313" key="4">
    <source>
        <dbReference type="EMBL" id="CAL1582714.1"/>
    </source>
</evidence>
<sequence>MQASGCYIDFVTLFRGYGTARRYTNTEDSHPESLYPTPAVFTKATVEFNFSAAPLHSDPSTFVLLLHNPGCIPVEWSFLFPQDQQLELEFWAMTGEFTSTELYQMKVQDNHLFSISPRSGRLMPGQQRAVTFTYSHDFIAIDRFPVLLKISYGREIMLIFQGTTIEVDRPYLHYSSNTHIFNAVATGDYYPPKQMYQLYNQGAVPVKYEVDKAAFSKIQEENFNHPVLRCLNPRGEIPPGEAAILEWVFSPLEATLYQMDIPIHVQNGESTTVRFEGCGIYSLTPKVSNRSDNTDVPLVPCWQRAPFPERPAFLSEDSVHFGKLVVSSKTTRMLFLNNAHTDTVLFEWVLPQHSSQPQVMTIVPSRGRLLPGGTAHFVLTLFSSKYPTNYQFDAICKITGEAALCDYINALRHIEEEKERLKNEFIITDKIPKENKMVLTEKEAESVALRQQAFLNKYKTLPPIRGTNDCNTVRSLSSKVSRAERRALRELSKVEKGPEPPKPSLLHLWVTAQSHSHEAFQKSLDQRRYLVDDTHKLQETRHSHKPESSDQFKVNAESQDSPGEEEKPVRAELLDLMEEVCQATLQNLMIEAIRGELDLTASSQTLVLPTSTRNTAAPINLDDDGTGSMDKDN</sequence>
<dbReference type="PANTHER" id="PTHR46127:SF1">
    <property type="entry name" value="CILIA- AND FLAGELLA-ASSOCIATED PROTEIN 65"/>
    <property type="match status" value="1"/>
</dbReference>
<keyword evidence="5" id="KW-1185">Reference proteome</keyword>
<dbReference type="EMBL" id="OZ035837">
    <property type="protein sequence ID" value="CAL1582714.1"/>
    <property type="molecule type" value="Genomic_DNA"/>
</dbReference>
<evidence type="ECO:0000256" key="1">
    <source>
        <dbReference type="SAM" id="MobiDB-lite"/>
    </source>
</evidence>
<dbReference type="PANTHER" id="PTHR46127">
    <property type="entry name" value="CILIA- AND FLAGELLA-ASSOCIATED PROTEIN 65"/>
    <property type="match status" value="1"/>
</dbReference>
<feature type="domain" description="CFAP65-like ninth Ig-like" evidence="3">
    <location>
        <begin position="36"/>
        <end position="162"/>
    </location>
</feature>
<dbReference type="GO" id="GO:0007288">
    <property type="term" value="P:sperm axoneme assembly"/>
    <property type="evidence" value="ECO:0007669"/>
    <property type="project" value="TreeGrafter"/>
</dbReference>
<dbReference type="InterPro" id="IPR056344">
    <property type="entry name" value="Ig_CFAP65-like_9th"/>
</dbReference>
<evidence type="ECO:0000259" key="2">
    <source>
        <dbReference type="Pfam" id="PF24291"/>
    </source>
</evidence>
<gene>
    <name evidence="4" type="ORF">KC01_LOCUS13271</name>
</gene>
<feature type="compositionally biased region" description="Polar residues" evidence="1">
    <location>
        <begin position="551"/>
        <end position="561"/>
    </location>
</feature>
<dbReference type="InterPro" id="IPR056305">
    <property type="entry name" value="Ig_CFAP65_10th"/>
</dbReference>
<dbReference type="GO" id="GO:0005737">
    <property type="term" value="C:cytoplasm"/>
    <property type="evidence" value="ECO:0007669"/>
    <property type="project" value="UniProtKB-SubCell"/>
</dbReference>
<dbReference type="Pfam" id="PF24816">
    <property type="entry name" value="Ig_CFAP65__9th"/>
    <property type="match status" value="1"/>
</dbReference>
<protein>
    <submittedName>
        <fullName evidence="4">Uncharacterized protein</fullName>
    </submittedName>
</protein>
<dbReference type="SUPFAM" id="SSF49354">
    <property type="entry name" value="PapD-like"/>
    <property type="match status" value="1"/>
</dbReference>
<dbReference type="InterPro" id="IPR052614">
    <property type="entry name" value="CFAP65"/>
</dbReference>
<dbReference type="InterPro" id="IPR008962">
    <property type="entry name" value="PapD-like_sf"/>
</dbReference>
<feature type="region of interest" description="Disordered" evidence="1">
    <location>
        <begin position="538"/>
        <end position="567"/>
    </location>
</feature>
<name>A0AAV2K5K4_KNICA</name>
<organism evidence="4 5">
    <name type="scientific">Knipowitschia caucasica</name>
    <name type="common">Caucasian dwarf goby</name>
    <name type="synonym">Pomatoschistus caucasicus</name>
    <dbReference type="NCBI Taxonomy" id="637954"/>
    <lineage>
        <taxon>Eukaryota</taxon>
        <taxon>Metazoa</taxon>
        <taxon>Chordata</taxon>
        <taxon>Craniata</taxon>
        <taxon>Vertebrata</taxon>
        <taxon>Euteleostomi</taxon>
        <taxon>Actinopterygii</taxon>
        <taxon>Neopterygii</taxon>
        <taxon>Teleostei</taxon>
        <taxon>Neoteleostei</taxon>
        <taxon>Acanthomorphata</taxon>
        <taxon>Gobiaria</taxon>
        <taxon>Gobiiformes</taxon>
        <taxon>Gobioidei</taxon>
        <taxon>Gobiidae</taxon>
        <taxon>Gobiinae</taxon>
        <taxon>Knipowitschia</taxon>
    </lineage>
</organism>
<dbReference type="InterPro" id="IPR013783">
    <property type="entry name" value="Ig-like_fold"/>
</dbReference>
<dbReference type="Gene3D" id="2.60.40.10">
    <property type="entry name" value="Immunoglobulins"/>
    <property type="match status" value="3"/>
</dbReference>
<dbReference type="Pfam" id="PF24291">
    <property type="entry name" value="Ig_CFAP65"/>
    <property type="match status" value="1"/>
</dbReference>
<dbReference type="Proteomes" id="UP001497482">
    <property type="component" value="Chromosome 15"/>
</dbReference>